<protein>
    <submittedName>
        <fullName evidence="3">Glycosyltransferase family 2 protein</fullName>
        <ecNumber evidence="3">2.4.-.-</ecNumber>
    </submittedName>
</protein>
<dbReference type="EC" id="2.4.-.-" evidence="3"/>
<dbReference type="Proteomes" id="UP001167831">
    <property type="component" value="Unassembled WGS sequence"/>
</dbReference>
<dbReference type="PANTHER" id="PTHR22916:SF3">
    <property type="entry name" value="UDP-GLCNAC:BETAGAL BETA-1,3-N-ACETYLGLUCOSAMINYLTRANSFERASE-LIKE PROTEIN 1"/>
    <property type="match status" value="1"/>
</dbReference>
<gene>
    <name evidence="2" type="ORF">QVN81_09815</name>
    <name evidence="3" type="ORF">QVN84_10560</name>
</gene>
<dbReference type="CDD" id="cd00761">
    <property type="entry name" value="Glyco_tranf_GTA_type"/>
    <property type="match status" value="1"/>
</dbReference>
<evidence type="ECO:0000313" key="4">
    <source>
        <dbReference type="Proteomes" id="UP001167831"/>
    </source>
</evidence>
<dbReference type="Proteomes" id="UP001168478">
    <property type="component" value="Unassembled WGS sequence"/>
</dbReference>
<dbReference type="RefSeq" id="WP_289825723.1">
    <property type="nucleotide sequence ID" value="NZ_JAUEIE010000010.1"/>
</dbReference>
<dbReference type="SUPFAM" id="SSF53448">
    <property type="entry name" value="Nucleotide-diphospho-sugar transferases"/>
    <property type="match status" value="1"/>
</dbReference>
<dbReference type="Gene3D" id="3.90.550.10">
    <property type="entry name" value="Spore Coat Polysaccharide Biosynthesis Protein SpsA, Chain A"/>
    <property type="match status" value="1"/>
</dbReference>
<name>A0AAW7JVP7_9BACT</name>
<dbReference type="PANTHER" id="PTHR22916">
    <property type="entry name" value="GLYCOSYLTRANSFERASE"/>
    <property type="match status" value="1"/>
</dbReference>
<dbReference type="EMBL" id="JAUEIF010000010">
    <property type="protein sequence ID" value="MDN0025955.1"/>
    <property type="molecule type" value="Genomic_DNA"/>
</dbReference>
<evidence type="ECO:0000313" key="5">
    <source>
        <dbReference type="Proteomes" id="UP001168478"/>
    </source>
</evidence>
<accession>A0AAW7JVP7</accession>
<organism evidence="3 5">
    <name type="scientific">Leyella lascolaii</name>
    <dbReference type="NCBI Taxonomy" id="1776379"/>
    <lineage>
        <taxon>Bacteria</taxon>
        <taxon>Pseudomonadati</taxon>
        <taxon>Bacteroidota</taxon>
        <taxon>Bacteroidia</taxon>
        <taxon>Bacteroidales</taxon>
        <taxon>Prevotellaceae</taxon>
        <taxon>Leyella</taxon>
    </lineage>
</organism>
<dbReference type="InterPro" id="IPR029044">
    <property type="entry name" value="Nucleotide-diphossugar_trans"/>
</dbReference>
<dbReference type="GO" id="GO:0016758">
    <property type="term" value="F:hexosyltransferase activity"/>
    <property type="evidence" value="ECO:0007669"/>
    <property type="project" value="UniProtKB-ARBA"/>
</dbReference>
<keyword evidence="3" id="KW-0808">Transferase</keyword>
<proteinExistence type="predicted"/>
<dbReference type="AlphaFoldDB" id="A0AAW7JVP7"/>
<keyword evidence="4" id="KW-1185">Reference proteome</keyword>
<keyword evidence="3" id="KW-0328">Glycosyltransferase</keyword>
<reference evidence="3" key="1">
    <citation type="submission" date="2023-06" db="EMBL/GenBank/DDBJ databases">
        <authorList>
            <person name="Zeman M."/>
            <person name="Kubasova T."/>
            <person name="Jahodarova E."/>
            <person name="Nykrynova M."/>
            <person name="Rychlik I."/>
        </authorList>
    </citation>
    <scope>NUCLEOTIDE SEQUENCE</scope>
    <source>
        <strain evidence="3">ET15</strain>
        <strain evidence="2">ET37</strain>
    </source>
</reference>
<feature type="domain" description="Glycosyltransferase 2-like" evidence="1">
    <location>
        <begin position="5"/>
        <end position="121"/>
    </location>
</feature>
<reference evidence="3" key="2">
    <citation type="submission" date="2023-08" db="EMBL/GenBank/DDBJ databases">
        <title>Identification and characterization of horizontal gene transfer across gut microbiota members of farm animals based on homology search.</title>
        <authorList>
            <person name="Schwarzerova J."/>
            <person name="Nykrynova M."/>
            <person name="Jureckova K."/>
            <person name="Cejkova D."/>
            <person name="Rychlik I."/>
        </authorList>
    </citation>
    <scope>NUCLEOTIDE SEQUENCE</scope>
    <source>
        <strain evidence="3">ET15</strain>
        <strain evidence="2">ET37</strain>
    </source>
</reference>
<dbReference type="EMBL" id="JAUEIE010000010">
    <property type="protein sequence ID" value="MDN0023314.1"/>
    <property type="molecule type" value="Genomic_DNA"/>
</dbReference>
<comment type="caution">
    <text evidence="3">The sequence shown here is derived from an EMBL/GenBank/DDBJ whole genome shotgun (WGS) entry which is preliminary data.</text>
</comment>
<evidence type="ECO:0000259" key="1">
    <source>
        <dbReference type="Pfam" id="PF00535"/>
    </source>
</evidence>
<dbReference type="InterPro" id="IPR001173">
    <property type="entry name" value="Glyco_trans_2-like"/>
</dbReference>
<evidence type="ECO:0000313" key="2">
    <source>
        <dbReference type="EMBL" id="MDN0023314.1"/>
    </source>
</evidence>
<evidence type="ECO:0000313" key="3">
    <source>
        <dbReference type="EMBL" id="MDN0025955.1"/>
    </source>
</evidence>
<sequence length="327" mass="38616">MIDLSIIIPAYNSEKYIEKCIMSCINQDLPQEKYEIIVVDDGSTDNTKQIINRLQAKYDCIKYYYQDNAAQGAARNNGLSKAQGKYIWFVDSDDWIEEDCLSLILNRLENFSLTGVLVAHATCYRTHMGKWCDFDEDKILTGKEVLTDKRFFISPTYAIWEKKYLLDYNLKFKERIFHEDTEFYPRLFYNASRIGAISKVCYYVYLNPTSTTRKINPKRAYDMLSVIKYIDTFKSEIIKENEVIQNMCDYIAMNINVILFNTFKMDKTEQKNINRLLFENKYLFKNLLNSRILKYKIEGYLFSIFPKNVITIYKLMQSLNSSPGRIK</sequence>
<dbReference type="Pfam" id="PF00535">
    <property type="entry name" value="Glycos_transf_2"/>
    <property type="match status" value="1"/>
</dbReference>